<comment type="catalytic activity">
    <reaction evidence="1">
        <text>coproporphyrinogen III + 3 O2 = coproporphyrin III + 3 H2O2</text>
        <dbReference type="Rhea" id="RHEA:43436"/>
        <dbReference type="ChEBI" id="CHEBI:15379"/>
        <dbReference type="ChEBI" id="CHEBI:16240"/>
        <dbReference type="ChEBI" id="CHEBI:57309"/>
        <dbReference type="ChEBI" id="CHEBI:131725"/>
        <dbReference type="EC" id="1.3.3.15"/>
    </reaction>
    <physiologicalReaction direction="left-to-right" evidence="1">
        <dbReference type="Rhea" id="RHEA:43437"/>
    </physiologicalReaction>
</comment>
<dbReference type="GO" id="GO:0005737">
    <property type="term" value="C:cytoplasm"/>
    <property type="evidence" value="ECO:0007669"/>
    <property type="project" value="UniProtKB-SubCell"/>
</dbReference>
<keyword evidence="14" id="KW-1185">Reference proteome</keyword>
<comment type="similarity">
    <text evidence="4 11">Belongs to the protoporphyrinogen/coproporphyrinogen oxidase family. Coproporphyrinogen III oxidase subfamily.</text>
</comment>
<dbReference type="NCBIfam" id="TIGR00562">
    <property type="entry name" value="proto_IX_ox"/>
    <property type="match status" value="1"/>
</dbReference>
<dbReference type="OrthoDB" id="9805195at2"/>
<sequence length="472" mass="52910">MMTTKEIVIVGGGITGLTTAYYLQEAIKDNQLPYKVTLIEASDKLGGKIETVKKQGFTIERGPDSFLIRKEAAARLARRIGLEDQLVKNNTGKSFVLVGESLHEIPKGSFMGIPTKLSPFMLSKMFSLKGKLRMLRDLSISKKEAQSDQSVGEFFRYHFGNELLEHLIEPLLSGIYAGDIDQLSLMATFPQFYQMEQEYSSLIKASRQTMGQKDKKTAKKSSKFYSLKDGLESLVTQVKNQFDSSIVQVLTTTKVNHIEKKPVGYHLLLDNGEVLTADSVALTTSVKQAQRMFSQYDFWEQFGEMKATSVANVAMAFDQAAIPTDIDGTGFVVSRNSDYRITACTWTHKKWPTTTPENKALLRCYVGKPGDEEVVNLTDEEIVAIALKDLEKIMGITAKPDFHVVTRWRDSMPQYTVGHLERLETLSHDLDDQLPGVFVAGNSYRGIGLPDCIRQGEQVVDQIITFLDDEKR</sequence>
<dbReference type="PANTHER" id="PTHR42923">
    <property type="entry name" value="PROTOPORPHYRINOGEN OXIDASE"/>
    <property type="match status" value="1"/>
</dbReference>
<dbReference type="EMBL" id="QNRI01000005">
    <property type="protein sequence ID" value="RBO98244.1"/>
    <property type="molecule type" value="Genomic_DNA"/>
</dbReference>
<keyword evidence="7 11" id="KW-0285">Flavoprotein</keyword>
<dbReference type="Gene3D" id="3.90.660.20">
    <property type="entry name" value="Protoporphyrinogen oxidase, mitochondrial, domain 2"/>
    <property type="match status" value="1"/>
</dbReference>
<reference evidence="13 14" key="1">
    <citation type="submission" date="2018-06" db="EMBL/GenBank/DDBJ databases">
        <title>Genomic Encyclopedia of Type Strains, Phase IV (KMG-IV): sequencing the most valuable type-strain genomes for metagenomic binning, comparative biology and taxonomic classification.</title>
        <authorList>
            <person name="Goeker M."/>
        </authorList>
    </citation>
    <scope>NUCLEOTIDE SEQUENCE [LARGE SCALE GENOMIC DNA]</scope>
    <source>
        <strain evidence="13 14">DSM 15140</strain>
    </source>
</reference>
<evidence type="ECO:0000256" key="3">
    <source>
        <dbReference type="ARBA" id="ARBA00004744"/>
    </source>
</evidence>
<keyword evidence="9 11" id="KW-0560">Oxidoreductase</keyword>
<dbReference type="EC" id="1.3.3.15" evidence="5 11"/>
<evidence type="ECO:0000256" key="2">
    <source>
        <dbReference type="ARBA" id="ARBA00001974"/>
    </source>
</evidence>
<evidence type="ECO:0000256" key="4">
    <source>
        <dbReference type="ARBA" id="ARBA00008310"/>
    </source>
</evidence>
<feature type="domain" description="Amine oxidase" evidence="12">
    <location>
        <begin position="14"/>
        <end position="464"/>
    </location>
</feature>
<evidence type="ECO:0000256" key="1">
    <source>
        <dbReference type="ARBA" id="ARBA00001755"/>
    </source>
</evidence>
<dbReference type="AlphaFoldDB" id="A0A366E9V5"/>
<protein>
    <recommendedName>
        <fullName evidence="6 11">Coproporphyrinogen III oxidase</fullName>
        <ecNumber evidence="5 11">1.3.3.15</ecNumber>
    </recommendedName>
</protein>
<dbReference type="PANTHER" id="PTHR42923:SF3">
    <property type="entry name" value="PROTOPORPHYRINOGEN OXIDASE"/>
    <property type="match status" value="1"/>
</dbReference>
<comment type="caution">
    <text evidence="13">The sequence shown here is derived from an EMBL/GenBank/DDBJ whole genome shotgun (WGS) entry which is preliminary data.</text>
</comment>
<dbReference type="Gene3D" id="1.10.3110.10">
    <property type="entry name" value="protoporphyrinogen ix oxidase, domain 3"/>
    <property type="match status" value="1"/>
</dbReference>
<evidence type="ECO:0000313" key="14">
    <source>
        <dbReference type="Proteomes" id="UP000252254"/>
    </source>
</evidence>
<dbReference type="RefSeq" id="WP_113868652.1">
    <property type="nucleotide sequence ID" value="NZ_BAABQN010000005.1"/>
</dbReference>
<evidence type="ECO:0000313" key="13">
    <source>
        <dbReference type="EMBL" id="RBO98244.1"/>
    </source>
</evidence>
<keyword evidence="10 11" id="KW-0350">Heme biosynthesis</keyword>
<name>A0A366E9V5_9BACI</name>
<dbReference type="InterPro" id="IPR002937">
    <property type="entry name" value="Amino_oxidase"/>
</dbReference>
<evidence type="ECO:0000256" key="7">
    <source>
        <dbReference type="ARBA" id="ARBA00022630"/>
    </source>
</evidence>
<comment type="pathway">
    <text evidence="3 11">Porphyrin-containing compound metabolism; protoheme biosynthesis.</text>
</comment>
<comment type="subcellular location">
    <subcellularLocation>
        <location evidence="11">Cytoplasm</location>
    </subcellularLocation>
</comment>
<accession>A0A366E9V5</accession>
<dbReference type="Proteomes" id="UP000252254">
    <property type="component" value="Unassembled WGS sequence"/>
</dbReference>
<evidence type="ECO:0000256" key="8">
    <source>
        <dbReference type="ARBA" id="ARBA00022827"/>
    </source>
</evidence>
<dbReference type="InterPro" id="IPR036188">
    <property type="entry name" value="FAD/NAD-bd_sf"/>
</dbReference>
<evidence type="ECO:0000256" key="11">
    <source>
        <dbReference type="RuleBase" id="RU364052"/>
    </source>
</evidence>
<dbReference type="GO" id="GO:0006783">
    <property type="term" value="P:heme biosynthetic process"/>
    <property type="evidence" value="ECO:0007669"/>
    <property type="project" value="UniProtKB-UniRule"/>
</dbReference>
<keyword evidence="11" id="KW-0963">Cytoplasm</keyword>
<dbReference type="Gene3D" id="3.50.50.60">
    <property type="entry name" value="FAD/NAD(P)-binding domain"/>
    <property type="match status" value="1"/>
</dbReference>
<keyword evidence="8 11" id="KW-0274">FAD</keyword>
<organism evidence="13 14">
    <name type="scientific">Paraliobacillus ryukyuensis</name>
    <dbReference type="NCBI Taxonomy" id="200904"/>
    <lineage>
        <taxon>Bacteria</taxon>
        <taxon>Bacillati</taxon>
        <taxon>Bacillota</taxon>
        <taxon>Bacilli</taxon>
        <taxon>Bacillales</taxon>
        <taxon>Bacillaceae</taxon>
        <taxon>Paraliobacillus</taxon>
    </lineage>
</organism>
<dbReference type="Pfam" id="PF01593">
    <property type="entry name" value="Amino_oxidase"/>
    <property type="match status" value="1"/>
</dbReference>
<comment type="function">
    <text evidence="11">Involved in coproporphyrin-dependent heme b biosynthesis. Catalyzes the oxidation of coproporphyrinogen III to coproporphyrin III.</text>
</comment>
<evidence type="ECO:0000259" key="12">
    <source>
        <dbReference type="Pfam" id="PF01593"/>
    </source>
</evidence>
<comment type="cofactor">
    <cofactor evidence="2 11">
        <name>FAD</name>
        <dbReference type="ChEBI" id="CHEBI:57692"/>
    </cofactor>
</comment>
<dbReference type="SUPFAM" id="SSF51905">
    <property type="entry name" value="FAD/NAD(P)-binding domain"/>
    <property type="match status" value="1"/>
</dbReference>
<dbReference type="InterPro" id="IPR050464">
    <property type="entry name" value="Zeta_carotene_desat/Oxidored"/>
</dbReference>
<evidence type="ECO:0000256" key="5">
    <source>
        <dbReference type="ARBA" id="ARBA00012402"/>
    </source>
</evidence>
<gene>
    <name evidence="13" type="ORF">DES48_10594</name>
</gene>
<evidence type="ECO:0000256" key="10">
    <source>
        <dbReference type="ARBA" id="ARBA00023133"/>
    </source>
</evidence>
<dbReference type="GO" id="GO:0004729">
    <property type="term" value="F:oxygen-dependent protoporphyrinogen oxidase activity"/>
    <property type="evidence" value="ECO:0007669"/>
    <property type="project" value="UniProtKB-UniRule"/>
</dbReference>
<evidence type="ECO:0000256" key="6">
    <source>
        <dbReference type="ARBA" id="ARBA00019046"/>
    </source>
</evidence>
<evidence type="ECO:0000256" key="9">
    <source>
        <dbReference type="ARBA" id="ARBA00023002"/>
    </source>
</evidence>
<proteinExistence type="inferred from homology"/>
<dbReference type="InterPro" id="IPR004572">
    <property type="entry name" value="Protoporphyrinogen_oxidase"/>
</dbReference>
<dbReference type="SUPFAM" id="SSF54373">
    <property type="entry name" value="FAD-linked reductases, C-terminal domain"/>
    <property type="match status" value="1"/>
</dbReference>
<dbReference type="STRING" id="200904.GCA_900168775_01208"/>
<dbReference type="NCBIfam" id="NF008845">
    <property type="entry name" value="PRK11883.1-5"/>
    <property type="match status" value="1"/>
</dbReference>
<dbReference type="UniPathway" id="UPA00252"/>